<evidence type="ECO:0000313" key="1">
    <source>
        <dbReference type="EMBL" id="CAG8543057.1"/>
    </source>
</evidence>
<sequence length="129" mass="14721">SYKSSHRNIELELLRIVFINNYLDKVVSDILDNELSDSLKILKGRISDGSLAILDKFELGSEIFSSIFSAHYIKSSRIITRFAAENQTIDSYFGQVQFYFDYTINLLSDVGQDDGWGKRGNTDIHSGWD</sequence>
<evidence type="ECO:0000313" key="2">
    <source>
        <dbReference type="Proteomes" id="UP000789860"/>
    </source>
</evidence>
<proteinExistence type="predicted"/>
<organism evidence="1 2">
    <name type="scientific">Scutellospora calospora</name>
    <dbReference type="NCBI Taxonomy" id="85575"/>
    <lineage>
        <taxon>Eukaryota</taxon>
        <taxon>Fungi</taxon>
        <taxon>Fungi incertae sedis</taxon>
        <taxon>Mucoromycota</taxon>
        <taxon>Glomeromycotina</taxon>
        <taxon>Glomeromycetes</taxon>
        <taxon>Diversisporales</taxon>
        <taxon>Gigasporaceae</taxon>
        <taxon>Scutellospora</taxon>
    </lineage>
</organism>
<feature type="non-terminal residue" evidence="1">
    <location>
        <position position="1"/>
    </location>
</feature>
<dbReference type="Proteomes" id="UP000789860">
    <property type="component" value="Unassembled WGS sequence"/>
</dbReference>
<accession>A0ACA9LSJ8</accession>
<keyword evidence="2" id="KW-1185">Reference proteome</keyword>
<dbReference type="EMBL" id="CAJVPM010007209">
    <property type="protein sequence ID" value="CAG8543057.1"/>
    <property type="molecule type" value="Genomic_DNA"/>
</dbReference>
<comment type="caution">
    <text evidence="1">The sequence shown here is derived from an EMBL/GenBank/DDBJ whole genome shotgun (WGS) entry which is preliminary data.</text>
</comment>
<name>A0ACA9LSJ8_9GLOM</name>
<reference evidence="1" key="1">
    <citation type="submission" date="2021-06" db="EMBL/GenBank/DDBJ databases">
        <authorList>
            <person name="Kallberg Y."/>
            <person name="Tangrot J."/>
            <person name="Rosling A."/>
        </authorList>
    </citation>
    <scope>NUCLEOTIDE SEQUENCE</scope>
    <source>
        <strain evidence="1">AU212A</strain>
    </source>
</reference>
<protein>
    <submittedName>
        <fullName evidence="1">4245_t:CDS:1</fullName>
    </submittedName>
</protein>
<gene>
    <name evidence="1" type="ORF">SCALOS_LOCUS4909</name>
</gene>